<dbReference type="HOGENOM" id="CLU_1739069_0_0_5"/>
<reference evidence="1 2" key="1">
    <citation type="submission" date="2013-11" db="EMBL/GenBank/DDBJ databases">
        <title>Complete genome sequence of Rhizobium gallicum bv. gallicum R602.</title>
        <authorList>
            <person name="Bustos P."/>
            <person name="Santamaria R.I."/>
            <person name="Lozano L."/>
            <person name="Acosta J.L."/>
            <person name="Ormeno-Orrillo E."/>
            <person name="Rogel M.A."/>
            <person name="Romero D."/>
            <person name="Cevallos M.A."/>
            <person name="Martinez-Romero E."/>
            <person name="Gonzalez V."/>
        </authorList>
    </citation>
    <scope>NUCLEOTIDE SEQUENCE [LARGE SCALE GENOMIC DNA]</scope>
    <source>
        <strain evidence="1 2">R602</strain>
        <plasmid evidence="1 2">pRgalR602c</plasmid>
    </source>
</reference>
<evidence type="ECO:0000313" key="1">
    <source>
        <dbReference type="EMBL" id="AJD45674.1"/>
    </source>
</evidence>
<sequence>MDRALACLPLPEGLLNASRRTIRRMASFRHPTGRAEFDPTRCFRDASGIILSYFEEVMNVVHIPFGLMERRSRERRNFQNTQALEEMTGKKVPTDIRDDFPKGGSEIVQLRFRKVEVVRGAYDRTVPRCTPLRRSRTSERARMIPLQPHH</sequence>
<gene>
    <name evidence="1" type="ORF">RGR602_PC01650</name>
</gene>
<keyword evidence="1" id="KW-0614">Plasmid</keyword>
<geneLocation type="plasmid" evidence="1 2">
    <name>pRgalR602c</name>
</geneLocation>
<dbReference type="RefSeq" id="WP_133938599.1">
    <property type="nucleotide sequence ID" value="NZ_CP006880.1"/>
</dbReference>
<proteinExistence type="predicted"/>
<dbReference type="AlphaFoldDB" id="A0A0B4XCE2"/>
<dbReference type="Proteomes" id="UP000031368">
    <property type="component" value="Plasmid pRgalR602c"/>
</dbReference>
<keyword evidence="2" id="KW-1185">Reference proteome</keyword>
<dbReference type="EMBL" id="CP006880">
    <property type="protein sequence ID" value="AJD45674.1"/>
    <property type="molecule type" value="Genomic_DNA"/>
</dbReference>
<protein>
    <submittedName>
        <fullName evidence="1">Uncharacterized protein</fullName>
    </submittedName>
</protein>
<name>A0A0B4XCE2_9HYPH</name>
<accession>A0A0B4XCE2</accession>
<evidence type="ECO:0000313" key="2">
    <source>
        <dbReference type="Proteomes" id="UP000031368"/>
    </source>
</evidence>
<organism evidence="1 2">
    <name type="scientific">Rhizobium gallicum bv. gallicum R602sp</name>
    <dbReference type="NCBI Taxonomy" id="1041138"/>
    <lineage>
        <taxon>Bacteria</taxon>
        <taxon>Pseudomonadati</taxon>
        <taxon>Pseudomonadota</taxon>
        <taxon>Alphaproteobacteria</taxon>
        <taxon>Hyphomicrobiales</taxon>
        <taxon>Rhizobiaceae</taxon>
        <taxon>Rhizobium/Agrobacterium group</taxon>
        <taxon>Rhizobium</taxon>
    </lineage>
</organism>
<dbReference type="KEGG" id="rga:RGR602_PC01650"/>